<feature type="compositionally biased region" description="Acidic residues" evidence="5">
    <location>
        <begin position="63"/>
        <end position="73"/>
    </location>
</feature>
<evidence type="ECO:0000256" key="4">
    <source>
        <dbReference type="ARBA" id="ARBA00023306"/>
    </source>
</evidence>
<organism evidence="6 7">
    <name type="scientific">Rhodopirellula baltica (strain DSM 10527 / NCIMB 13988 / SH1)</name>
    <dbReference type="NCBI Taxonomy" id="243090"/>
    <lineage>
        <taxon>Bacteria</taxon>
        <taxon>Pseudomonadati</taxon>
        <taxon>Planctomycetota</taxon>
        <taxon>Planctomycetia</taxon>
        <taxon>Pirellulales</taxon>
        <taxon>Pirellulaceae</taxon>
        <taxon>Rhodopirellula</taxon>
    </lineage>
</organism>
<evidence type="ECO:0000313" key="7">
    <source>
        <dbReference type="Proteomes" id="UP000001025"/>
    </source>
</evidence>
<keyword evidence="4" id="KW-0131">Cell cycle</keyword>
<sequence>MNEPTDSPEDDHVQDGHAENETPENELSENAGEIDNEFDDDEEGFSLEQLGAAYARVAAMSESGDETPVDLDPSELLRSEPDPNPNENESAEEFIEEDPDSDEALAVAAQTSAESDASAEQAATPEAIVEAALFVGHPENLPLTPPRLASIMRGFSPEEVVDIIDKLNASYRAERQGMRIVEQDGGYRMVVAPDVESVRAAFTGKIRETRLNQSAVEVLSLVAYQPGITSARVTDLRGRDSGSLLNQMVRRRLVEVKREPGEGSDKLVSRFYPAERLLVLLGLETIDDLPHVEEANM</sequence>
<dbReference type="Proteomes" id="UP000001025">
    <property type="component" value="Chromosome"/>
</dbReference>
<dbReference type="eggNOG" id="COG1386">
    <property type="taxonomic scope" value="Bacteria"/>
</dbReference>
<evidence type="ECO:0000256" key="3">
    <source>
        <dbReference type="ARBA" id="ARBA00022829"/>
    </source>
</evidence>
<dbReference type="OrthoDB" id="258422at2"/>
<keyword evidence="1" id="KW-0963">Cytoplasm</keyword>
<dbReference type="GO" id="GO:0051304">
    <property type="term" value="P:chromosome separation"/>
    <property type="evidence" value="ECO:0007669"/>
    <property type="project" value="InterPro"/>
</dbReference>
<feature type="compositionally biased region" description="Acidic residues" evidence="5">
    <location>
        <begin position="89"/>
        <end position="102"/>
    </location>
</feature>
<dbReference type="PANTHER" id="PTHR34298:SF2">
    <property type="entry name" value="SEGREGATION AND CONDENSATION PROTEIN B"/>
    <property type="match status" value="1"/>
</dbReference>
<dbReference type="AlphaFoldDB" id="Q7UPG2"/>
<evidence type="ECO:0000256" key="2">
    <source>
        <dbReference type="ARBA" id="ARBA00022618"/>
    </source>
</evidence>
<dbReference type="Pfam" id="PF04079">
    <property type="entry name" value="SMC_ScpB"/>
    <property type="match status" value="1"/>
</dbReference>
<evidence type="ECO:0008006" key="8">
    <source>
        <dbReference type="Google" id="ProtNLM"/>
    </source>
</evidence>
<name>Q7UPG2_RHOBA</name>
<dbReference type="GO" id="GO:0051301">
    <property type="term" value="P:cell division"/>
    <property type="evidence" value="ECO:0007669"/>
    <property type="project" value="UniProtKB-KW"/>
</dbReference>
<dbReference type="RefSeq" id="WP_011121179.1">
    <property type="nucleotide sequence ID" value="NC_005027.1"/>
</dbReference>
<evidence type="ECO:0000256" key="5">
    <source>
        <dbReference type="SAM" id="MobiDB-lite"/>
    </source>
</evidence>
<feature type="compositionally biased region" description="Acidic residues" evidence="5">
    <location>
        <begin position="21"/>
        <end position="45"/>
    </location>
</feature>
<dbReference type="SUPFAM" id="SSF46785">
    <property type="entry name" value="Winged helix' DNA-binding domain"/>
    <property type="match status" value="2"/>
</dbReference>
<dbReference type="KEGG" id="rba:RB6962"/>
<protein>
    <recommendedName>
        <fullName evidence="8">Segregation and condensation protein B</fullName>
    </recommendedName>
</protein>
<reference evidence="6 7" key="1">
    <citation type="journal article" date="2003" name="Proc. Natl. Acad. Sci. U.S.A.">
        <title>Complete genome sequence of the marine planctomycete Pirellula sp. strain 1.</title>
        <authorList>
            <person name="Gloeckner F.O."/>
            <person name="Kube M."/>
            <person name="Bauer M."/>
            <person name="Teeling H."/>
            <person name="Lombardot T."/>
            <person name="Ludwig W."/>
            <person name="Gade D."/>
            <person name="Beck A."/>
            <person name="Borzym K."/>
            <person name="Heitmann K."/>
            <person name="Rabus R."/>
            <person name="Schlesner H."/>
            <person name="Amann R."/>
            <person name="Reinhardt R."/>
        </authorList>
    </citation>
    <scope>NUCLEOTIDE SEQUENCE [LARGE SCALE GENOMIC DNA]</scope>
    <source>
        <strain evidence="7">DSM 10527 / NCIMB 13988 / SH1</strain>
    </source>
</reference>
<dbReference type="InterPro" id="IPR036390">
    <property type="entry name" value="WH_DNA-bd_sf"/>
</dbReference>
<evidence type="ECO:0000256" key="1">
    <source>
        <dbReference type="ARBA" id="ARBA00022490"/>
    </source>
</evidence>
<keyword evidence="2" id="KW-0132">Cell division</keyword>
<feature type="compositionally biased region" description="Basic and acidic residues" evidence="5">
    <location>
        <begin position="10"/>
        <end position="20"/>
    </location>
</feature>
<dbReference type="PANTHER" id="PTHR34298">
    <property type="entry name" value="SEGREGATION AND CONDENSATION PROTEIN B"/>
    <property type="match status" value="1"/>
</dbReference>
<accession>Q7UPG2</accession>
<dbReference type="InterPro" id="IPR036388">
    <property type="entry name" value="WH-like_DNA-bd_sf"/>
</dbReference>
<keyword evidence="7" id="KW-1185">Reference proteome</keyword>
<proteinExistence type="predicted"/>
<dbReference type="EMBL" id="BX294145">
    <property type="protein sequence ID" value="CAD75100.1"/>
    <property type="molecule type" value="Genomic_DNA"/>
</dbReference>
<dbReference type="InParanoid" id="Q7UPG2"/>
<feature type="region of interest" description="Disordered" evidence="5">
    <location>
        <begin position="1"/>
        <end position="102"/>
    </location>
</feature>
<dbReference type="InterPro" id="IPR005234">
    <property type="entry name" value="ScpB_csome_segregation"/>
</dbReference>
<dbReference type="STRING" id="243090.RB6962"/>
<gene>
    <name evidence="6" type="ordered locus">RB6962</name>
</gene>
<keyword evidence="3" id="KW-0159">Chromosome partition</keyword>
<dbReference type="HOGENOM" id="CLU_1109735_0_0_0"/>
<dbReference type="EnsemblBacteria" id="CAD75100">
    <property type="protein sequence ID" value="CAD75100"/>
    <property type="gene ID" value="RB6962"/>
</dbReference>
<dbReference type="Gene3D" id="1.10.10.10">
    <property type="entry name" value="Winged helix-like DNA-binding domain superfamily/Winged helix DNA-binding domain"/>
    <property type="match status" value="2"/>
</dbReference>
<evidence type="ECO:0000313" key="6">
    <source>
        <dbReference type="EMBL" id="CAD75100.1"/>
    </source>
</evidence>